<dbReference type="Pfam" id="PF00293">
    <property type="entry name" value="NUDIX"/>
    <property type="match status" value="1"/>
</dbReference>
<evidence type="ECO:0000256" key="2">
    <source>
        <dbReference type="ARBA" id="ARBA00022842"/>
    </source>
</evidence>
<dbReference type="Gene3D" id="3.90.79.10">
    <property type="entry name" value="Nucleoside Triphosphate Pyrophosphohydrolase"/>
    <property type="match status" value="1"/>
</dbReference>
<feature type="domain" description="Nudix hydrolase" evidence="3">
    <location>
        <begin position="55"/>
        <end position="194"/>
    </location>
</feature>
<dbReference type="PANTHER" id="PTHR11839:SF5">
    <property type="entry name" value="ADP-RIBOSE PYROPHOSPHATASE"/>
    <property type="match status" value="1"/>
</dbReference>
<sequence length="215" mass="22820">MNARATFGEIRDRAVETAIEAPQSVGDGFRAYERFEVTVAGAGGAPLHQRRDILRVGPVVAVLAYDPGVGCFVLIRQFRIGAHLATGKGEIIELAAGLVDAGEATERAASRECQEEIGVTPRALLPMLTFLPSPGVSDEFATLFLGLVDSTQVPAEAGEPGESEHTRPLLVSVDEALRTLGAPFPGTVGNAFVLLALQWFALNHDKVAAFVSRKD</sequence>
<evidence type="ECO:0000313" key="5">
    <source>
        <dbReference type="Proteomes" id="UP000248887"/>
    </source>
</evidence>
<dbReference type="InterPro" id="IPR015797">
    <property type="entry name" value="NUDIX_hydrolase-like_dom_sf"/>
</dbReference>
<dbReference type="EMBL" id="QFQD01000057">
    <property type="protein sequence ID" value="PZQ80785.1"/>
    <property type="molecule type" value="Genomic_DNA"/>
</dbReference>
<dbReference type="PROSITE" id="PS51462">
    <property type="entry name" value="NUDIX"/>
    <property type="match status" value="1"/>
</dbReference>
<keyword evidence="1 4" id="KW-0378">Hydrolase</keyword>
<dbReference type="Proteomes" id="UP000248887">
    <property type="component" value="Unassembled WGS sequence"/>
</dbReference>
<accession>A0A2W5R108</accession>
<name>A0A2W5R108_ANCNO</name>
<dbReference type="GO" id="GO:0006753">
    <property type="term" value="P:nucleoside phosphate metabolic process"/>
    <property type="evidence" value="ECO:0007669"/>
    <property type="project" value="TreeGrafter"/>
</dbReference>
<evidence type="ECO:0000313" key="4">
    <source>
        <dbReference type="EMBL" id="PZQ80785.1"/>
    </source>
</evidence>
<dbReference type="InterPro" id="IPR000086">
    <property type="entry name" value="NUDIX_hydrolase_dom"/>
</dbReference>
<dbReference type="PANTHER" id="PTHR11839">
    <property type="entry name" value="UDP/ADP-SUGAR PYROPHOSPHATASE"/>
    <property type="match status" value="1"/>
</dbReference>
<comment type="caution">
    <text evidence="4">The sequence shown here is derived from an EMBL/GenBank/DDBJ whole genome shotgun (WGS) entry which is preliminary data.</text>
</comment>
<gene>
    <name evidence="4" type="ORF">DI549_16335</name>
</gene>
<proteinExistence type="predicted"/>
<dbReference type="GO" id="GO:0019693">
    <property type="term" value="P:ribose phosphate metabolic process"/>
    <property type="evidence" value="ECO:0007669"/>
    <property type="project" value="TreeGrafter"/>
</dbReference>
<organism evidence="4 5">
    <name type="scientific">Ancylobacter novellus</name>
    <name type="common">Thiobacillus novellus</name>
    <dbReference type="NCBI Taxonomy" id="921"/>
    <lineage>
        <taxon>Bacteria</taxon>
        <taxon>Pseudomonadati</taxon>
        <taxon>Pseudomonadota</taxon>
        <taxon>Alphaproteobacteria</taxon>
        <taxon>Hyphomicrobiales</taxon>
        <taxon>Xanthobacteraceae</taxon>
        <taxon>Ancylobacter</taxon>
    </lineage>
</organism>
<evidence type="ECO:0000256" key="1">
    <source>
        <dbReference type="ARBA" id="ARBA00022801"/>
    </source>
</evidence>
<dbReference type="AlphaFoldDB" id="A0A2W5R108"/>
<reference evidence="4 5" key="1">
    <citation type="submission" date="2017-08" db="EMBL/GenBank/DDBJ databases">
        <title>Infants hospitalized years apart are colonized by the same room-sourced microbial strains.</title>
        <authorList>
            <person name="Brooks B."/>
            <person name="Olm M.R."/>
            <person name="Firek B.A."/>
            <person name="Baker R."/>
            <person name="Thomas B.C."/>
            <person name="Morowitz M.J."/>
            <person name="Banfield J.F."/>
        </authorList>
    </citation>
    <scope>NUCLEOTIDE SEQUENCE [LARGE SCALE GENOMIC DNA]</scope>
    <source>
        <strain evidence="4">S2_005_001_R2_27</strain>
    </source>
</reference>
<dbReference type="GO" id="GO:0019144">
    <property type="term" value="F:ADP-sugar diphosphatase activity"/>
    <property type="evidence" value="ECO:0007669"/>
    <property type="project" value="TreeGrafter"/>
</dbReference>
<dbReference type="SUPFAM" id="SSF55811">
    <property type="entry name" value="Nudix"/>
    <property type="match status" value="1"/>
</dbReference>
<keyword evidence="2" id="KW-0460">Magnesium</keyword>
<evidence type="ECO:0000259" key="3">
    <source>
        <dbReference type="PROSITE" id="PS51462"/>
    </source>
</evidence>
<dbReference type="GO" id="GO:0005829">
    <property type="term" value="C:cytosol"/>
    <property type="evidence" value="ECO:0007669"/>
    <property type="project" value="TreeGrafter"/>
</dbReference>
<protein>
    <submittedName>
        <fullName evidence="4">NUDIX hydrolase</fullName>
    </submittedName>
</protein>